<evidence type="ECO:0000313" key="3">
    <source>
        <dbReference type="Proteomes" id="UP000008281"/>
    </source>
</evidence>
<accession>E3NSF9</accession>
<reference evidence="2" key="1">
    <citation type="submission" date="2007-07" db="EMBL/GenBank/DDBJ databases">
        <title>PCAP assembly of the Caenorhabditis remanei genome.</title>
        <authorList>
            <consortium name="The Caenorhabditis remanei Sequencing Consortium"/>
            <person name="Wilson R.K."/>
        </authorList>
    </citation>
    <scope>NUCLEOTIDE SEQUENCE [LARGE SCALE GENOMIC DNA]</scope>
    <source>
        <strain evidence="2">PB4641</strain>
    </source>
</reference>
<feature type="region of interest" description="Disordered" evidence="1">
    <location>
        <begin position="1"/>
        <end position="21"/>
    </location>
</feature>
<dbReference type="AlphaFoldDB" id="E3NSF9"/>
<organism evidence="3">
    <name type="scientific">Caenorhabditis remanei</name>
    <name type="common">Caenorhabditis vulgaris</name>
    <dbReference type="NCBI Taxonomy" id="31234"/>
    <lineage>
        <taxon>Eukaryota</taxon>
        <taxon>Metazoa</taxon>
        <taxon>Ecdysozoa</taxon>
        <taxon>Nematoda</taxon>
        <taxon>Chromadorea</taxon>
        <taxon>Rhabditida</taxon>
        <taxon>Rhabditina</taxon>
        <taxon>Rhabditomorpha</taxon>
        <taxon>Rhabditoidea</taxon>
        <taxon>Rhabditidae</taxon>
        <taxon>Peloderinae</taxon>
        <taxon>Caenorhabditis</taxon>
    </lineage>
</organism>
<gene>
    <name evidence="2" type="ORF">CRE_23822</name>
</gene>
<dbReference type="Proteomes" id="UP000008281">
    <property type="component" value="Unassembled WGS sequence"/>
</dbReference>
<dbReference type="HOGENOM" id="CLU_2690180_0_0_1"/>
<evidence type="ECO:0000256" key="1">
    <source>
        <dbReference type="SAM" id="MobiDB-lite"/>
    </source>
</evidence>
<protein>
    <submittedName>
        <fullName evidence="2">Uncharacterized protein</fullName>
    </submittedName>
</protein>
<evidence type="ECO:0000313" key="2">
    <source>
        <dbReference type="EMBL" id="EFO90155.1"/>
    </source>
</evidence>
<name>E3NSF9_CAERE</name>
<sequence>MGDGMDDDLERSMASGDDKVSMGAVQMSLAERRKRTVGFANFLATVGQTNRRRAGAVEEVSQGVDGEVQGVGRR</sequence>
<dbReference type="InParanoid" id="E3NSF9"/>
<keyword evidence="3" id="KW-1185">Reference proteome</keyword>
<dbReference type="EMBL" id="DS269957">
    <property type="protein sequence ID" value="EFO90155.1"/>
    <property type="molecule type" value="Genomic_DNA"/>
</dbReference>
<proteinExistence type="predicted"/>